<dbReference type="AlphaFoldDB" id="A0A917SYS0"/>
<gene>
    <name evidence="1" type="ORF">GCM10007977_001770</name>
</gene>
<name>A0A917SYS0_9ACTN</name>
<accession>A0A917SYS0</accession>
<dbReference type="RefSeq" id="WP_190247709.1">
    <property type="nucleotide sequence ID" value="NZ_BMPI01000001.1"/>
</dbReference>
<sequence length="252" mass="27196">MTQPVTHRSGAYRYLPGGATFSNGLAVEAGFRIVEWEFATPQPLEIAFDRVGRELAAHGWGWDALAGVDLRSPVPFDPEGFASFNAYYLDLLGRYYPLSEGEPSPLTRTNVAPVASLLDQPSVRAVQIVEPDPAADGADFVLSGVAEIRGAPGPENTVAYRDTSMAGTRAKVDFVAGELAERLRALGRSTDDARIVDVYVAQPPDWLQSVLTGTFGSIAQYGLHHWPARPPVVDLEVELGCKRLSARAMLTA</sequence>
<evidence type="ECO:0000313" key="1">
    <source>
        <dbReference type="EMBL" id="GGM04122.1"/>
    </source>
</evidence>
<evidence type="ECO:0008006" key="3">
    <source>
        <dbReference type="Google" id="ProtNLM"/>
    </source>
</evidence>
<proteinExistence type="predicted"/>
<protein>
    <recommendedName>
        <fullName evidence="3">RidA family protein</fullName>
    </recommendedName>
</protein>
<reference evidence="1" key="1">
    <citation type="journal article" date="2014" name="Int. J. Syst. Evol. Microbiol.">
        <title>Complete genome sequence of Corynebacterium casei LMG S-19264T (=DSM 44701T), isolated from a smear-ripened cheese.</title>
        <authorList>
            <consortium name="US DOE Joint Genome Institute (JGI-PGF)"/>
            <person name="Walter F."/>
            <person name="Albersmeier A."/>
            <person name="Kalinowski J."/>
            <person name="Ruckert C."/>
        </authorList>
    </citation>
    <scope>NUCLEOTIDE SEQUENCE</scope>
    <source>
        <strain evidence="1">JCM 19831</strain>
    </source>
</reference>
<evidence type="ECO:0000313" key="2">
    <source>
        <dbReference type="Proteomes" id="UP000642070"/>
    </source>
</evidence>
<dbReference type="Proteomes" id="UP000642070">
    <property type="component" value="Unassembled WGS sequence"/>
</dbReference>
<keyword evidence="2" id="KW-1185">Reference proteome</keyword>
<dbReference type="EMBL" id="BMPI01000001">
    <property type="protein sequence ID" value="GGM04122.1"/>
    <property type="molecule type" value="Genomic_DNA"/>
</dbReference>
<comment type="caution">
    <text evidence="1">The sequence shown here is derived from an EMBL/GenBank/DDBJ whole genome shotgun (WGS) entry which is preliminary data.</text>
</comment>
<reference evidence="1" key="2">
    <citation type="submission" date="2020-09" db="EMBL/GenBank/DDBJ databases">
        <authorList>
            <person name="Sun Q."/>
            <person name="Ohkuma M."/>
        </authorList>
    </citation>
    <scope>NUCLEOTIDE SEQUENCE</scope>
    <source>
        <strain evidence="1">JCM 19831</strain>
    </source>
</reference>
<organism evidence="1 2">
    <name type="scientific">Dactylosporangium sucinum</name>
    <dbReference type="NCBI Taxonomy" id="1424081"/>
    <lineage>
        <taxon>Bacteria</taxon>
        <taxon>Bacillati</taxon>
        <taxon>Actinomycetota</taxon>
        <taxon>Actinomycetes</taxon>
        <taxon>Micromonosporales</taxon>
        <taxon>Micromonosporaceae</taxon>
        <taxon>Dactylosporangium</taxon>
    </lineage>
</organism>